<keyword evidence="1" id="KW-0233">DNA recombination</keyword>
<dbReference type="EMBL" id="JAACJK010000060">
    <property type="protein sequence ID" value="KAF5335803.1"/>
    <property type="molecule type" value="Genomic_DNA"/>
</dbReference>
<evidence type="ECO:0000259" key="5">
    <source>
        <dbReference type="Pfam" id="PF20209"/>
    </source>
</evidence>
<dbReference type="EC" id="5.6.2.3" evidence="1"/>
<evidence type="ECO:0000256" key="1">
    <source>
        <dbReference type="RuleBase" id="RU363044"/>
    </source>
</evidence>
<protein>
    <recommendedName>
        <fullName evidence="1">ATP-dependent DNA helicase</fullName>
        <ecNumber evidence="1">5.6.2.3</ecNumber>
    </recommendedName>
</protein>
<feature type="compositionally biased region" description="Low complexity" evidence="2">
    <location>
        <begin position="2546"/>
        <end position="2558"/>
    </location>
</feature>
<feature type="compositionally biased region" description="Basic residues" evidence="2">
    <location>
        <begin position="2729"/>
        <end position="2745"/>
    </location>
</feature>
<keyword evidence="1" id="KW-0067">ATP-binding</keyword>
<dbReference type="GO" id="GO:0006310">
    <property type="term" value="P:DNA recombination"/>
    <property type="evidence" value="ECO:0007669"/>
    <property type="project" value="UniProtKB-KW"/>
</dbReference>
<proteinExistence type="inferred from homology"/>
<dbReference type="InterPro" id="IPR027417">
    <property type="entry name" value="P-loop_NTPase"/>
</dbReference>
<comment type="catalytic activity">
    <reaction evidence="1">
        <text>ATP + H2O = ADP + phosphate + H(+)</text>
        <dbReference type="Rhea" id="RHEA:13065"/>
        <dbReference type="ChEBI" id="CHEBI:15377"/>
        <dbReference type="ChEBI" id="CHEBI:15378"/>
        <dbReference type="ChEBI" id="CHEBI:30616"/>
        <dbReference type="ChEBI" id="CHEBI:43474"/>
        <dbReference type="ChEBI" id="CHEBI:456216"/>
        <dbReference type="EC" id="5.6.2.3"/>
    </reaction>
</comment>
<organism evidence="6 7">
    <name type="scientific">Ephemerocybe angulata</name>
    <dbReference type="NCBI Taxonomy" id="980116"/>
    <lineage>
        <taxon>Eukaryota</taxon>
        <taxon>Fungi</taxon>
        <taxon>Dikarya</taxon>
        <taxon>Basidiomycota</taxon>
        <taxon>Agaricomycotina</taxon>
        <taxon>Agaricomycetes</taxon>
        <taxon>Agaricomycetidae</taxon>
        <taxon>Agaricales</taxon>
        <taxon>Agaricineae</taxon>
        <taxon>Psathyrellaceae</taxon>
        <taxon>Ephemerocybe</taxon>
    </lineage>
</organism>
<evidence type="ECO:0000256" key="2">
    <source>
        <dbReference type="SAM" id="MobiDB-lite"/>
    </source>
</evidence>
<feature type="compositionally biased region" description="Basic and acidic residues" evidence="2">
    <location>
        <begin position="2523"/>
        <end position="2534"/>
    </location>
</feature>
<dbReference type="GO" id="GO:0016787">
    <property type="term" value="F:hydrolase activity"/>
    <property type="evidence" value="ECO:0007669"/>
    <property type="project" value="UniProtKB-KW"/>
</dbReference>
<dbReference type="CDD" id="cd18809">
    <property type="entry name" value="SF1_C_RecD"/>
    <property type="match status" value="1"/>
</dbReference>
<reference evidence="6 7" key="1">
    <citation type="journal article" date="2020" name="ISME J.">
        <title>Uncovering the hidden diversity of litter-decomposition mechanisms in mushroom-forming fungi.</title>
        <authorList>
            <person name="Floudas D."/>
            <person name="Bentzer J."/>
            <person name="Ahren D."/>
            <person name="Johansson T."/>
            <person name="Persson P."/>
            <person name="Tunlid A."/>
        </authorList>
    </citation>
    <scope>NUCLEOTIDE SEQUENCE [LARGE SCALE GENOMIC DNA]</scope>
    <source>
        <strain evidence="6 7">CBS 175.51</strain>
    </source>
</reference>
<accession>A0A8H5FGP6</accession>
<feature type="region of interest" description="Disordered" evidence="2">
    <location>
        <begin position="2507"/>
        <end position="2566"/>
    </location>
</feature>
<dbReference type="GO" id="GO:0006281">
    <property type="term" value="P:DNA repair"/>
    <property type="evidence" value="ECO:0007669"/>
    <property type="project" value="UniProtKB-KW"/>
</dbReference>
<dbReference type="InterPro" id="IPR025476">
    <property type="entry name" value="Helitron_helicase-like"/>
</dbReference>
<dbReference type="Proteomes" id="UP000541558">
    <property type="component" value="Unassembled WGS sequence"/>
</dbReference>
<dbReference type="OrthoDB" id="10007484at2759"/>
<dbReference type="GO" id="GO:0005524">
    <property type="term" value="F:ATP binding"/>
    <property type="evidence" value="ECO:0007669"/>
    <property type="project" value="UniProtKB-KW"/>
</dbReference>
<dbReference type="InterPro" id="IPR046700">
    <property type="entry name" value="DUF6570"/>
</dbReference>
<dbReference type="Pfam" id="PF05970">
    <property type="entry name" value="PIF1"/>
    <property type="match status" value="1"/>
</dbReference>
<dbReference type="Pfam" id="PF14214">
    <property type="entry name" value="Helitron_like_N"/>
    <property type="match status" value="1"/>
</dbReference>
<keyword evidence="1" id="KW-0347">Helicase</keyword>
<keyword evidence="1" id="KW-0234">DNA repair</keyword>
<dbReference type="Gene3D" id="3.40.50.300">
    <property type="entry name" value="P-loop containing nucleotide triphosphate hydrolases"/>
    <property type="match status" value="2"/>
</dbReference>
<keyword evidence="1" id="KW-0378">Hydrolase</keyword>
<evidence type="ECO:0000259" key="4">
    <source>
        <dbReference type="Pfam" id="PF14214"/>
    </source>
</evidence>
<dbReference type="Pfam" id="PF20209">
    <property type="entry name" value="DUF6570"/>
    <property type="match status" value="1"/>
</dbReference>
<name>A0A8H5FGP6_9AGAR</name>
<gene>
    <name evidence="6" type="ORF">D9611_009612</name>
</gene>
<evidence type="ECO:0000313" key="6">
    <source>
        <dbReference type="EMBL" id="KAF5335803.1"/>
    </source>
</evidence>
<comment type="similarity">
    <text evidence="1">Belongs to the helicase family.</text>
</comment>
<dbReference type="InterPro" id="IPR010285">
    <property type="entry name" value="DNA_helicase_pif1-like_DEAD"/>
</dbReference>
<dbReference type="GO" id="GO:0000723">
    <property type="term" value="P:telomere maintenance"/>
    <property type="evidence" value="ECO:0007669"/>
    <property type="project" value="InterPro"/>
</dbReference>
<sequence>MLIQILTVPSSDSTSTICVFASHHTFFPASPPHVPAQSILASAFWNRSTFVFLRPCARFLEVPSGLTGIWLVIGSQGFANGRPRYSQPSLQRCIMDARIVALCDQVLTACNLATHDVNLNAILALHALPVTSHTHDQRVELLLNHTLNGLCLTSSGTFCTLFHTYPSHQLLSSDACVYLNQQTSLPVRVLRKLCDSLGIMAGVPMNDEGWRQTVSHILSSYPEGCVPVNAGDLSNLSFFFTDYFWRKTGHLELAYMGRLHGIALAGDRAYRRSALFQHVATGECVLHCRAWEGCHSVLLSTEIDTSEDSLQSANSFVTAVMDCALAASSPTAFITPLLALYGVDPPPDTPIDALLQTLRNIRQIATRTALALDMREAMETMAEREKVMSDIAAAWPPIISTETKENLIKNFRNATSTERLLEATCAICGISVLRSKVSSSPPHHLPLDLLKIPANRTGYSIPAPLADHATLAPYLLEPAGVLLNNKGETSLNVCQKCREALQKKRLPCLALANSLHLGKVPPELDGLTQVEESLIALCRAKCMIVQLQFDEAGSMPSAVQQRALRGNIITFPQRPDFLPPLLPPSIDDILERICVVFIGSKLPDPSWFLTHAKPLLVRSNKVRTALEWLKKNNPLYSEVQINEDCLRALPTDTLLPFHYDNVPEDTRRDAATSRYESNLGSPEASDGEICFSSIVVSNVGREASSRELRAAALRHLKAKRGAALSMPHDDCFANEFDNPDLFPSLYPTLFPYGSGGFEDPRRQYAVSFASHVQHVLSLTDSRFRHHGSFLFTAFNMIQRRSLLLNVAFKTRHSWFRALADGFNLLTSETVGKVASRMTDDTFFTTPHTEEEKKVISLMSHVNSVTRKVEGTSSSRLSMRNEIRATTSSFGVPSFFITINPADVYNPIVKLLAGNSPDYDIDSLLPEQVPRYWDQAKLVAQNPFVAAKFFDLYSHAFVDELLAYDRPTMERGYKPRMGVLGYTKAFYACVEAQGRGTLHWHMVVWIEGALNPNDLRIKFIEAVEGFQQQFTAYIEDCISSAVPEPPMPDVTVASDTHHPCSVRGVNFRDPNECTFTHREKDLYNLVKTCQVHAHRATCFKYWKGPPAPKECRFNLGDAACVPESTVDPNTGEFTFKHTDGNVNTFNDTILEAVRNNMDIKPITSGDNAKAITFYITDYISKTQLKSHVAYAALETAVKKLETVEKRSEIDSEDRSKNLLQKCAYELLSRQELSGPQVASFLMDYPDHFSSHEYRCLFWTAAESFIEECLPSPECYGEGVDLPSVPPALNVPAPQAPPSLPVIDDDVIMEVDDNANITPRASQLRDYVFRGKLVEPLSYWDFVARASKVKFKALNARAGVTPSNIAELEDMWAPYNILTAPAASRPVCRFLPEHDESETCFTQICHPLHAFLPVPIGPALPRRDRPATRAKYCRMMLVLFKPWRTVHELRGSASSWEEAFLAFQGSSLYTSRIDQILTNMQVFHECKDSRDEHFRDRRKRLGNFGRQFEGRDEMSIREEDEGLGPAGVQEEEAFFEFLKASKTMGESEMRTKRAAEYLEIAARCGLLDAADMSVYERMLDGKRSATSHMHIDISSAGDGMEQVWKHIYDDKRMRVSKKRKRDDDDAQGSTDPDPEKRQCHAPQAVPQIAGPPSRNLDCDELRNAIALKYTLNEKQALAFRVISKHVLEEEDGPLRMYIAGPAGTGKTTVINAVKDLFSRIDGDSKVVLACYMGIAARHIGGVTLHSALNLRGMGNIKVHGDVHQALIKFWDDKDWLIIDEVSMISLTFLHQINESLQHAKESEKPFGGINVIFLGDFAQLPPVAQNPLYKTLDPFRCSTTDGQKQVFGKLLWHSVDTVVSLDETHRQAGAKNERFRELLSRLREGTCTNDDYTLLQSRVLGPDKAHLFATTDSPWRGCPIVVSDNATKDALNESCAVQFALDNNVDLHWYYASDSRLGRAIENDDVLEELQTRDSGATKGRLGRIPLCIGMPVLVAQNWDVRGGVANGSRGTVSQVRFKWNRKGQRVLTSCVVRIADSTDIAMPGLDKHEMPILSDSVEMSFNNKWAKTSKSAQRKQVAVVPAFAMTAHRAQGQTLSHVIVDLYSCRGTEAAYVMVSRATSLDGLLVYRDFDKKKIMAGQKPDVLLENHRLHMKSLSTIVKHAEPGSTLWANAEAALKSIPNRATSAEVVDRYAITSILKDTSITDPNKTKNRRPAATAVDALQQETMEAFRDFKARHPPPRRRRIQRNEGRDLATLLVEIASHRPPLSVVPTRIPYLASRIPHLASRTSRTARIPHPASHISHPASHLALAAPTRPPPLNMFPTRDLSLFWKNRRANGVYERMTTKISDLGDTFIGNNIYKKDFVTFEAWGGNKGFKAIGGRDVDRAFTFFGEITHPKHGTALSASGNHIFVSKDGGFVPLTDESRVKDRPVIGNLTYAPPPLQALFENQIATLNDIRVEDEEKEQRLGEDPFIHEWVKASDTQSEDAVADLIILTLGNKFVLPGDNQASKAKASVSPRKRIRRQEVPAEDRSDAAADESGPPPPESGSSSGPSSGGDSVHIGAFYEPSTMPDFSGAPCFDLRHKKLIQADVRDVNGRLIQPKEYLTALRPGTVILAKCTLHKYEMPPSAGYRRGRKIYQLNAISTRVIAESEHPVEEIFPISPPAAAGVIATPVTADGTDLSPDPFKDFDLGVSPVAGPSSPAPAAARPSSPLPASSTEAGSAADPKGKGKGKGPAHKGKPSPSKRNREDADMDDDFA</sequence>
<comment type="cofactor">
    <cofactor evidence="1">
        <name>Mg(2+)</name>
        <dbReference type="ChEBI" id="CHEBI:18420"/>
    </cofactor>
</comment>
<dbReference type="SUPFAM" id="SSF52540">
    <property type="entry name" value="P-loop containing nucleoside triphosphate hydrolases"/>
    <property type="match status" value="2"/>
</dbReference>
<keyword evidence="1" id="KW-0547">Nucleotide-binding</keyword>
<feature type="region of interest" description="Disordered" evidence="2">
    <location>
        <begin position="1612"/>
        <end position="1652"/>
    </location>
</feature>
<evidence type="ECO:0000259" key="3">
    <source>
        <dbReference type="Pfam" id="PF05970"/>
    </source>
</evidence>
<feature type="compositionally biased region" description="Low complexity" evidence="2">
    <location>
        <begin position="2694"/>
        <end position="2725"/>
    </location>
</feature>
<dbReference type="PANTHER" id="PTHR47642">
    <property type="entry name" value="ATP-DEPENDENT DNA HELICASE"/>
    <property type="match status" value="1"/>
</dbReference>
<dbReference type="InterPro" id="IPR051055">
    <property type="entry name" value="PIF1_helicase"/>
</dbReference>
<comment type="caution">
    <text evidence="6">The sequence shown here is derived from an EMBL/GenBank/DDBJ whole genome shotgun (WGS) entry which is preliminary data.</text>
</comment>
<feature type="region of interest" description="Disordered" evidence="2">
    <location>
        <begin position="2676"/>
        <end position="2758"/>
    </location>
</feature>
<feature type="domain" description="Helitron helicase-like" evidence="4">
    <location>
        <begin position="771"/>
        <end position="1003"/>
    </location>
</feature>
<keyword evidence="1" id="KW-0227">DNA damage</keyword>
<evidence type="ECO:0000313" key="7">
    <source>
        <dbReference type="Proteomes" id="UP000541558"/>
    </source>
</evidence>
<dbReference type="GO" id="GO:0043139">
    <property type="term" value="F:5'-3' DNA helicase activity"/>
    <property type="evidence" value="ECO:0007669"/>
    <property type="project" value="UniProtKB-EC"/>
</dbReference>
<keyword evidence="7" id="KW-1185">Reference proteome</keyword>
<feature type="domain" description="DNA helicase Pif1-like DEAD-box helicase" evidence="3">
    <location>
        <begin position="1669"/>
        <end position="1888"/>
    </location>
</feature>
<feature type="domain" description="DUF6570" evidence="5">
    <location>
        <begin position="503"/>
        <end position="647"/>
    </location>
</feature>